<keyword evidence="3" id="KW-1185">Reference proteome</keyword>
<name>A0A1J9PDV4_9EURO</name>
<dbReference type="EMBL" id="LGRN01000235">
    <property type="protein sequence ID" value="OJD14206.1"/>
    <property type="molecule type" value="Genomic_DNA"/>
</dbReference>
<protein>
    <submittedName>
        <fullName evidence="2">Uncharacterized protein</fullName>
    </submittedName>
</protein>
<proteinExistence type="predicted"/>
<comment type="caution">
    <text evidence="2">The sequence shown here is derived from an EMBL/GenBank/DDBJ whole genome shotgun (WGS) entry which is preliminary data.</text>
</comment>
<gene>
    <name evidence="2" type="ORF">AJ78_05420</name>
</gene>
<evidence type="ECO:0000256" key="1">
    <source>
        <dbReference type="SAM" id="SignalP"/>
    </source>
</evidence>
<evidence type="ECO:0000313" key="3">
    <source>
        <dbReference type="Proteomes" id="UP000182235"/>
    </source>
</evidence>
<dbReference type="OrthoDB" id="4490284at2759"/>
<accession>A0A1J9PDV4</accession>
<reference evidence="2 3" key="1">
    <citation type="submission" date="2015-07" db="EMBL/GenBank/DDBJ databases">
        <title>Emmonsia species relationships and genome sequence.</title>
        <authorList>
            <consortium name="The Broad Institute Genomics Platform"/>
            <person name="Cuomo C.A."/>
            <person name="Munoz J.F."/>
            <person name="Imamovic A."/>
            <person name="Priest M.E."/>
            <person name="Young S."/>
            <person name="Clay O.K."/>
            <person name="McEwen J.G."/>
        </authorList>
    </citation>
    <scope>NUCLEOTIDE SEQUENCE [LARGE SCALE GENOMIC DNA]</scope>
    <source>
        <strain evidence="2 3">UAMH 9510</strain>
    </source>
</reference>
<keyword evidence="1" id="KW-0732">Signal</keyword>
<evidence type="ECO:0000313" key="2">
    <source>
        <dbReference type="EMBL" id="OJD14206.1"/>
    </source>
</evidence>
<sequence length="156" mass="17345">MKTTFALGAFAALCQVAYSLESGTYQIVSAMQLSPPPPPIGLNDDGPKRSLVLGGTTSRWTFIKALGKENVFTISQNGIAVQCDRETCYVGSPPTPEQHTFWVQEQNDDTYTIELPFRIQPYFAWTISGTAPGSKVELRFLEQPTPEQKFRLIPQE</sequence>
<dbReference type="Proteomes" id="UP000182235">
    <property type="component" value="Unassembled WGS sequence"/>
</dbReference>
<organism evidence="2 3">
    <name type="scientific">Emergomyces pasteurianus Ep9510</name>
    <dbReference type="NCBI Taxonomy" id="1447872"/>
    <lineage>
        <taxon>Eukaryota</taxon>
        <taxon>Fungi</taxon>
        <taxon>Dikarya</taxon>
        <taxon>Ascomycota</taxon>
        <taxon>Pezizomycotina</taxon>
        <taxon>Eurotiomycetes</taxon>
        <taxon>Eurotiomycetidae</taxon>
        <taxon>Onygenales</taxon>
        <taxon>Ajellomycetaceae</taxon>
        <taxon>Emergomyces</taxon>
    </lineage>
</organism>
<feature type="chain" id="PRO_5012385405" evidence="1">
    <location>
        <begin position="20"/>
        <end position="156"/>
    </location>
</feature>
<feature type="signal peptide" evidence="1">
    <location>
        <begin position="1"/>
        <end position="19"/>
    </location>
</feature>
<dbReference type="AlphaFoldDB" id="A0A1J9PDV4"/>
<dbReference type="VEuPathDB" id="FungiDB:AJ78_05420"/>